<dbReference type="Proteomes" id="UP001442841">
    <property type="component" value="Chromosome"/>
</dbReference>
<feature type="modified residue" description="4-aspartylphosphate" evidence="5">
    <location>
        <position position="54"/>
    </location>
</feature>
<evidence type="ECO:0000256" key="2">
    <source>
        <dbReference type="ARBA" id="ARBA00023015"/>
    </source>
</evidence>
<dbReference type="PROSITE" id="PS50110">
    <property type="entry name" value="RESPONSE_REGULATORY"/>
    <property type="match status" value="1"/>
</dbReference>
<evidence type="ECO:0000256" key="3">
    <source>
        <dbReference type="ARBA" id="ARBA00023125"/>
    </source>
</evidence>
<dbReference type="SUPFAM" id="SSF46894">
    <property type="entry name" value="C-terminal effector domain of the bipartite response regulators"/>
    <property type="match status" value="1"/>
</dbReference>
<evidence type="ECO:0000313" key="8">
    <source>
        <dbReference type="EMBL" id="XAN06590.1"/>
    </source>
</evidence>
<dbReference type="PANTHER" id="PTHR43214:SF24">
    <property type="entry name" value="TRANSCRIPTIONAL REGULATORY PROTEIN NARL-RELATED"/>
    <property type="match status" value="1"/>
</dbReference>
<evidence type="ECO:0000259" key="7">
    <source>
        <dbReference type="PROSITE" id="PS50110"/>
    </source>
</evidence>
<organism evidence="8 9">
    <name type="scientific">Ammonicoccus fulvus</name>
    <dbReference type="NCBI Taxonomy" id="3138240"/>
    <lineage>
        <taxon>Bacteria</taxon>
        <taxon>Bacillati</taxon>
        <taxon>Actinomycetota</taxon>
        <taxon>Actinomycetes</taxon>
        <taxon>Propionibacteriales</taxon>
        <taxon>Propionibacteriaceae</taxon>
        <taxon>Ammonicoccus</taxon>
    </lineage>
</organism>
<protein>
    <submittedName>
        <fullName evidence="8">Response regulator transcription factor</fullName>
    </submittedName>
</protein>
<evidence type="ECO:0000256" key="4">
    <source>
        <dbReference type="ARBA" id="ARBA00023163"/>
    </source>
</evidence>
<feature type="domain" description="Response regulatory" evidence="7">
    <location>
        <begin position="3"/>
        <end position="119"/>
    </location>
</feature>
<dbReference type="InterPro" id="IPR001789">
    <property type="entry name" value="Sig_transdc_resp-reg_receiver"/>
</dbReference>
<dbReference type="Pfam" id="PF00196">
    <property type="entry name" value="GerE"/>
    <property type="match status" value="1"/>
</dbReference>
<dbReference type="PROSITE" id="PS00622">
    <property type="entry name" value="HTH_LUXR_1"/>
    <property type="match status" value="1"/>
</dbReference>
<dbReference type="SMART" id="SM00421">
    <property type="entry name" value="HTH_LUXR"/>
    <property type="match status" value="1"/>
</dbReference>
<name>A0ABZ3FN43_9ACTN</name>
<gene>
    <name evidence="8" type="ORF">AADG42_04455</name>
</gene>
<dbReference type="Gene3D" id="3.40.50.2300">
    <property type="match status" value="1"/>
</dbReference>
<dbReference type="RefSeq" id="WP_425308019.1">
    <property type="nucleotide sequence ID" value="NZ_CP154795.1"/>
</dbReference>
<evidence type="ECO:0000313" key="9">
    <source>
        <dbReference type="Proteomes" id="UP001442841"/>
    </source>
</evidence>
<dbReference type="InterPro" id="IPR039420">
    <property type="entry name" value="WalR-like"/>
</dbReference>
<dbReference type="SUPFAM" id="SSF52172">
    <property type="entry name" value="CheY-like"/>
    <property type="match status" value="1"/>
</dbReference>
<dbReference type="InterPro" id="IPR000792">
    <property type="entry name" value="Tscrpt_reg_LuxR_C"/>
</dbReference>
<reference evidence="8 9" key="1">
    <citation type="submission" date="2024-04" db="EMBL/GenBank/DDBJ databases">
        <title>Isolation of an actinomycete strain from pig manure.</title>
        <authorList>
            <person name="Gong T."/>
            <person name="Yu Z."/>
            <person name="An M."/>
            <person name="Wei C."/>
            <person name="Yang W."/>
            <person name="Liu L."/>
        </authorList>
    </citation>
    <scope>NUCLEOTIDE SEQUENCE [LARGE SCALE GENOMIC DNA]</scope>
    <source>
        <strain evidence="8 9">ZF39</strain>
    </source>
</reference>
<dbReference type="CDD" id="cd06170">
    <property type="entry name" value="LuxR_C_like"/>
    <property type="match status" value="1"/>
</dbReference>
<dbReference type="PRINTS" id="PR00038">
    <property type="entry name" value="HTHLUXR"/>
</dbReference>
<feature type="domain" description="HTH luxR-type" evidence="6">
    <location>
        <begin position="141"/>
        <end position="206"/>
    </location>
</feature>
<evidence type="ECO:0000256" key="5">
    <source>
        <dbReference type="PROSITE-ProRule" id="PRU00169"/>
    </source>
</evidence>
<dbReference type="Pfam" id="PF00072">
    <property type="entry name" value="Response_reg"/>
    <property type="match status" value="1"/>
</dbReference>
<keyword evidence="1 5" id="KW-0597">Phosphoprotein</keyword>
<dbReference type="PROSITE" id="PS50043">
    <property type="entry name" value="HTH_LUXR_2"/>
    <property type="match status" value="1"/>
</dbReference>
<keyword evidence="2" id="KW-0805">Transcription regulation</keyword>
<dbReference type="InterPro" id="IPR058245">
    <property type="entry name" value="NreC/VraR/RcsB-like_REC"/>
</dbReference>
<dbReference type="EMBL" id="CP154795">
    <property type="protein sequence ID" value="XAN06590.1"/>
    <property type="molecule type" value="Genomic_DNA"/>
</dbReference>
<accession>A0ABZ3FN43</accession>
<dbReference type="InterPro" id="IPR016032">
    <property type="entry name" value="Sig_transdc_resp-reg_C-effctor"/>
</dbReference>
<evidence type="ECO:0000256" key="1">
    <source>
        <dbReference type="ARBA" id="ARBA00022553"/>
    </source>
</evidence>
<sequence length="207" mass="22011">MISVLVVDDQQLLRRGLRLLLGTEPGIEVVGEAADGQEALVMVERRRPDVVLADARMPGMDGLELVRALAGLDPPVTAVVLTTFDDEDIVRGAVGAGAAGFLLKDVTTDQLAEAIRAVARGGMVIDPRVARIAFGPEEVSSPDPLAILTRAERLVAERIARGLTNAEIAAELVIAEGTVKNHVINLLRKLGQRDRTGLALALYRALS</sequence>
<dbReference type="PANTHER" id="PTHR43214">
    <property type="entry name" value="TWO-COMPONENT RESPONSE REGULATOR"/>
    <property type="match status" value="1"/>
</dbReference>
<evidence type="ECO:0000259" key="6">
    <source>
        <dbReference type="PROSITE" id="PS50043"/>
    </source>
</evidence>
<dbReference type="SMART" id="SM00448">
    <property type="entry name" value="REC"/>
    <property type="match status" value="1"/>
</dbReference>
<dbReference type="InterPro" id="IPR011006">
    <property type="entry name" value="CheY-like_superfamily"/>
</dbReference>
<dbReference type="CDD" id="cd17535">
    <property type="entry name" value="REC_NarL-like"/>
    <property type="match status" value="1"/>
</dbReference>
<proteinExistence type="predicted"/>
<keyword evidence="9" id="KW-1185">Reference proteome</keyword>
<keyword evidence="4" id="KW-0804">Transcription</keyword>
<keyword evidence="3" id="KW-0238">DNA-binding</keyword>